<name>G2E6I8_9GAMM</name>
<dbReference type="STRING" id="765913.ThidrDRAFT_3901"/>
<dbReference type="MEROPS" id="A31.004"/>
<dbReference type="EMBL" id="AFWT01000041">
    <property type="protein sequence ID" value="EGV28272.1"/>
    <property type="molecule type" value="Genomic_DNA"/>
</dbReference>
<dbReference type="PANTHER" id="PTHR30302">
    <property type="entry name" value="HYDROGENASE 1 MATURATION PROTEASE"/>
    <property type="match status" value="1"/>
</dbReference>
<gene>
    <name evidence="1" type="ORF">ThidrDRAFT_3901</name>
</gene>
<dbReference type="RefSeq" id="WP_007042614.1">
    <property type="nucleotide sequence ID" value="NZ_AFWT01000041.1"/>
</dbReference>
<dbReference type="InterPro" id="IPR000671">
    <property type="entry name" value="Peptidase_A31"/>
</dbReference>
<dbReference type="Proteomes" id="UP000004200">
    <property type="component" value="Unassembled WGS sequence"/>
</dbReference>
<evidence type="ECO:0000313" key="2">
    <source>
        <dbReference type="Proteomes" id="UP000004200"/>
    </source>
</evidence>
<dbReference type="InterPro" id="IPR023430">
    <property type="entry name" value="Pept_HybD-like_dom_sf"/>
</dbReference>
<dbReference type="NCBIfam" id="TIGR00072">
    <property type="entry name" value="hydrog_prot"/>
    <property type="match status" value="1"/>
</dbReference>
<sequence>MKTLIIGYGSPIRGDDALGPLAADRLENAELPDHVAVISRHILTAELVADLMEADRVIFLDAAVDVKPGVVSCRRLEPDATAVSTMAHFLDPRELLAWCQSLYDHTPESYLISAGVASLDYASYQLTPIAESALEQMLAAVGRLINEPTDALPG</sequence>
<keyword evidence="1" id="KW-0378">Hydrolase</keyword>
<dbReference type="Gene3D" id="3.40.50.1450">
    <property type="entry name" value="HybD-like"/>
    <property type="match status" value="1"/>
</dbReference>
<dbReference type="GO" id="GO:0016485">
    <property type="term" value="P:protein processing"/>
    <property type="evidence" value="ECO:0007669"/>
    <property type="project" value="TreeGrafter"/>
</dbReference>
<keyword evidence="2" id="KW-1185">Reference proteome</keyword>
<reference evidence="1 2" key="1">
    <citation type="submission" date="2011-06" db="EMBL/GenBank/DDBJ databases">
        <title>The draft genome of Thiorhodococcus drewsii AZ1.</title>
        <authorList>
            <consortium name="US DOE Joint Genome Institute (JGI-PGF)"/>
            <person name="Lucas S."/>
            <person name="Han J."/>
            <person name="Lapidus A."/>
            <person name="Cheng J.-F."/>
            <person name="Goodwin L."/>
            <person name="Pitluck S."/>
            <person name="Peters L."/>
            <person name="Land M.L."/>
            <person name="Hauser L."/>
            <person name="Vogl K."/>
            <person name="Liu Z."/>
            <person name="Imhoff J."/>
            <person name="Thiel V."/>
            <person name="Frigaard N.-U."/>
            <person name="Bryant D.A."/>
            <person name="Woyke T.J."/>
        </authorList>
    </citation>
    <scope>NUCLEOTIDE SEQUENCE [LARGE SCALE GENOMIC DNA]</scope>
    <source>
        <strain evidence="1 2">AZ1</strain>
    </source>
</reference>
<dbReference type="Pfam" id="PF01750">
    <property type="entry name" value="HycI"/>
    <property type="match status" value="1"/>
</dbReference>
<dbReference type="eggNOG" id="COG0680">
    <property type="taxonomic scope" value="Bacteria"/>
</dbReference>
<dbReference type="SUPFAM" id="SSF53163">
    <property type="entry name" value="HybD-like"/>
    <property type="match status" value="1"/>
</dbReference>
<dbReference type="PANTHER" id="PTHR30302:SF5">
    <property type="entry name" value="SLR1876 PROTEIN"/>
    <property type="match status" value="1"/>
</dbReference>
<organism evidence="1 2">
    <name type="scientific">Thiorhodococcus drewsii AZ1</name>
    <dbReference type="NCBI Taxonomy" id="765913"/>
    <lineage>
        <taxon>Bacteria</taxon>
        <taxon>Pseudomonadati</taxon>
        <taxon>Pseudomonadota</taxon>
        <taxon>Gammaproteobacteria</taxon>
        <taxon>Chromatiales</taxon>
        <taxon>Chromatiaceae</taxon>
        <taxon>Thiorhodococcus</taxon>
    </lineage>
</organism>
<dbReference type="GO" id="GO:0008047">
    <property type="term" value="F:enzyme activator activity"/>
    <property type="evidence" value="ECO:0007669"/>
    <property type="project" value="InterPro"/>
</dbReference>
<evidence type="ECO:0000313" key="1">
    <source>
        <dbReference type="EMBL" id="EGV28272.1"/>
    </source>
</evidence>
<dbReference type="AlphaFoldDB" id="G2E6I8"/>
<proteinExistence type="predicted"/>
<accession>G2E6I8</accession>
<protein>
    <submittedName>
        <fullName evidence="1">Hydrogenase maturation protease</fullName>
    </submittedName>
</protein>
<comment type="caution">
    <text evidence="1">The sequence shown here is derived from an EMBL/GenBank/DDBJ whole genome shotgun (WGS) entry which is preliminary data.</text>
</comment>
<dbReference type="OrthoDB" id="9808862at2"/>
<keyword evidence="1" id="KW-0645">Protease</keyword>
<dbReference type="GO" id="GO:0004175">
    <property type="term" value="F:endopeptidase activity"/>
    <property type="evidence" value="ECO:0007669"/>
    <property type="project" value="TreeGrafter"/>
</dbReference>